<dbReference type="Proteomes" id="UP000188998">
    <property type="component" value="Unassembled WGS sequence"/>
</dbReference>
<comment type="caution">
    <text evidence="1">The sequence shown here is derived from an EMBL/GenBank/DDBJ whole genome shotgun (WGS) entry which is preliminary data.</text>
</comment>
<gene>
    <name evidence="1" type="ORF">BKG90_04625</name>
</gene>
<protein>
    <submittedName>
        <fullName evidence="1">Uncharacterized protein</fullName>
    </submittedName>
</protein>
<organism evidence="1 2">
    <name type="scientific">Rodentibacter caecimuris</name>
    <dbReference type="NCBI Taxonomy" id="1796644"/>
    <lineage>
        <taxon>Bacteria</taxon>
        <taxon>Pseudomonadati</taxon>
        <taxon>Pseudomonadota</taxon>
        <taxon>Gammaproteobacteria</taxon>
        <taxon>Pasteurellales</taxon>
        <taxon>Pasteurellaceae</taxon>
        <taxon>Rodentibacter</taxon>
    </lineage>
</organism>
<sequence>MSLINQSTRFQNSKFRQSVIVKRLQGEHSADGFGAEYHNEKMTAIVVPASPNDVLLLQEGERYIPSIKIYTMSQLHIGDLVEYRGETYKIKTAANWGDYGYYNNIGVRHSETAKVDSTGFEVT</sequence>
<name>A0A9X8YYP8_9PAST</name>
<dbReference type="EMBL" id="MLAB01000019">
    <property type="protein sequence ID" value="OOF72380.1"/>
    <property type="molecule type" value="Genomic_DNA"/>
</dbReference>
<evidence type="ECO:0000313" key="1">
    <source>
        <dbReference type="EMBL" id="OOF72380.1"/>
    </source>
</evidence>
<proteinExistence type="predicted"/>
<keyword evidence="2" id="KW-1185">Reference proteome</keyword>
<dbReference type="AlphaFoldDB" id="A0A9X8YYP8"/>
<accession>A0A9X8YYP8</accession>
<reference evidence="1 2" key="1">
    <citation type="submission" date="2016-10" db="EMBL/GenBank/DDBJ databases">
        <title>Rodentibacter gen. nov. and new species.</title>
        <authorList>
            <person name="Christensen H."/>
        </authorList>
    </citation>
    <scope>NUCLEOTIDE SEQUENCE [LARGE SCALE GENOMIC DNA]</scope>
    <source>
        <strain evidence="1 2">199137021</strain>
    </source>
</reference>
<dbReference type="RefSeq" id="WP_059366224.1">
    <property type="nucleotide sequence ID" value="NZ_BBXJ01000001.1"/>
</dbReference>
<evidence type="ECO:0000313" key="2">
    <source>
        <dbReference type="Proteomes" id="UP000188998"/>
    </source>
</evidence>